<dbReference type="InterPro" id="IPR038740">
    <property type="entry name" value="BioF2-like_GNAT_dom"/>
</dbReference>
<dbReference type="Proteomes" id="UP000035086">
    <property type="component" value="Chromosome"/>
</dbReference>
<reference evidence="4" key="1">
    <citation type="submission" date="2014-12" db="EMBL/GenBank/DDBJ databases">
        <title>Complete Genome Sequencing of Pandoraea pulmonicola DSM 16583.</title>
        <authorList>
            <person name="Chan K.-G."/>
        </authorList>
    </citation>
    <scope>NUCLEOTIDE SEQUENCE [LARGE SCALE GENOMIC DNA]</scope>
    <source>
        <strain evidence="4">DSM 16583</strain>
    </source>
</reference>
<evidence type="ECO:0000313" key="4">
    <source>
        <dbReference type="Proteomes" id="UP000035086"/>
    </source>
</evidence>
<proteinExistence type="predicted"/>
<accession>A0AAJ4ZDD6</accession>
<dbReference type="Pfam" id="PF13480">
    <property type="entry name" value="Acetyltransf_6"/>
    <property type="match status" value="1"/>
</dbReference>
<organism evidence="3 5">
    <name type="scientific">Pandoraea pulmonicola</name>
    <dbReference type="NCBI Taxonomy" id="93221"/>
    <lineage>
        <taxon>Bacteria</taxon>
        <taxon>Pseudomonadati</taxon>
        <taxon>Pseudomonadota</taxon>
        <taxon>Betaproteobacteria</taxon>
        <taxon>Burkholderiales</taxon>
        <taxon>Burkholderiaceae</taxon>
        <taxon>Pandoraea</taxon>
    </lineage>
</organism>
<dbReference type="EMBL" id="CP010310">
    <property type="protein sequence ID" value="AJC23141.2"/>
    <property type="molecule type" value="Genomic_DNA"/>
</dbReference>
<evidence type="ECO:0000259" key="1">
    <source>
        <dbReference type="Pfam" id="PF13480"/>
    </source>
</evidence>
<protein>
    <submittedName>
        <fullName evidence="2">GNAT family N-acetyltransferase</fullName>
    </submittedName>
    <submittedName>
        <fullName evidence="3">Uncharacterized protein involved in methicillin resistance</fullName>
    </submittedName>
</protein>
<evidence type="ECO:0000313" key="2">
    <source>
        <dbReference type="EMBL" id="AJC23141.2"/>
    </source>
</evidence>
<dbReference type="AlphaFoldDB" id="A0AAJ4ZDD6"/>
<evidence type="ECO:0000313" key="3">
    <source>
        <dbReference type="EMBL" id="SUA91287.1"/>
    </source>
</evidence>
<dbReference type="KEGG" id="ppul:RO07_07430"/>
<reference evidence="2" key="2">
    <citation type="submission" date="2016-11" db="EMBL/GenBank/DDBJ databases">
        <title>Complete Genome Sequencing of Pandoraea pulmonicola DSM 16583.</title>
        <authorList>
            <person name="Chan K.-G."/>
        </authorList>
    </citation>
    <scope>NUCLEOTIDE SEQUENCE</scope>
    <source>
        <strain evidence="2">DSM 16583</strain>
    </source>
</reference>
<sequence length="310" mass="34578">MADVTDYGPALKDAWDSVVRNSKNGTFLHLRNYMDYHADRFTDHSVIFHENGKPVAVFPCSAHGDSVVSHGGLTYGGLVYGKDVHATSVLDMFAAMSGHFKAAGFKKVIYKPVPRVFHTYPADEDLYALFRAGARLYRRDLSSVVELAARPKFSDSRKNTARKAPKAGARFEEIDDTEGFHALLESVLARFGSSPVHSVVELRLLKSRFPENIRLFGVLLEDRLLAASLVFDFGHVVHTQYMASSDEGRVLGALDFLLVNLIETTFSDKQYLSFGISTEQQGQFLNEGLIKQKEGFGGRGMVHDFYEWGL</sequence>
<dbReference type="SUPFAM" id="SSF55729">
    <property type="entry name" value="Acyl-CoA N-acyltransferases (Nat)"/>
    <property type="match status" value="1"/>
</dbReference>
<name>A0AAJ4ZDD6_PANPU</name>
<dbReference type="Proteomes" id="UP000254589">
    <property type="component" value="Unassembled WGS sequence"/>
</dbReference>
<evidence type="ECO:0000313" key="5">
    <source>
        <dbReference type="Proteomes" id="UP000254589"/>
    </source>
</evidence>
<dbReference type="RefSeq" id="WP_052266857.1">
    <property type="nucleotide sequence ID" value="NZ_CP010310.2"/>
</dbReference>
<gene>
    <name evidence="3" type="ORF">NCTC13159_02780</name>
    <name evidence="2" type="ORF">RO07_07430</name>
</gene>
<dbReference type="EMBL" id="UGSJ01000001">
    <property type="protein sequence ID" value="SUA91287.1"/>
    <property type="molecule type" value="Genomic_DNA"/>
</dbReference>
<dbReference type="InterPro" id="IPR016181">
    <property type="entry name" value="Acyl_CoA_acyltransferase"/>
</dbReference>
<reference evidence="3 5" key="3">
    <citation type="submission" date="2018-06" db="EMBL/GenBank/DDBJ databases">
        <authorList>
            <consortium name="Pathogen Informatics"/>
            <person name="Doyle S."/>
        </authorList>
    </citation>
    <scope>NUCLEOTIDE SEQUENCE [LARGE SCALE GENOMIC DNA]</scope>
    <source>
        <strain evidence="3 5">NCTC13159</strain>
    </source>
</reference>
<dbReference type="Gene3D" id="3.40.630.30">
    <property type="match status" value="1"/>
</dbReference>
<keyword evidence="4" id="KW-1185">Reference proteome</keyword>
<feature type="domain" description="BioF2-like acetyltransferase" evidence="1">
    <location>
        <begin position="158"/>
        <end position="269"/>
    </location>
</feature>